<dbReference type="AlphaFoldDB" id="A0AAN7JRA9"/>
<organism evidence="1 2">
    <name type="scientific">Trapa incisa</name>
    <dbReference type="NCBI Taxonomy" id="236973"/>
    <lineage>
        <taxon>Eukaryota</taxon>
        <taxon>Viridiplantae</taxon>
        <taxon>Streptophyta</taxon>
        <taxon>Embryophyta</taxon>
        <taxon>Tracheophyta</taxon>
        <taxon>Spermatophyta</taxon>
        <taxon>Magnoliopsida</taxon>
        <taxon>eudicotyledons</taxon>
        <taxon>Gunneridae</taxon>
        <taxon>Pentapetalae</taxon>
        <taxon>rosids</taxon>
        <taxon>malvids</taxon>
        <taxon>Myrtales</taxon>
        <taxon>Lythraceae</taxon>
        <taxon>Trapa</taxon>
    </lineage>
</organism>
<accession>A0AAN7JRA9</accession>
<reference evidence="1 2" key="1">
    <citation type="journal article" date="2023" name="Hortic Res">
        <title>Pangenome of water caltrop reveals structural variations and asymmetric subgenome divergence after allopolyploidization.</title>
        <authorList>
            <person name="Zhang X."/>
            <person name="Chen Y."/>
            <person name="Wang L."/>
            <person name="Yuan Y."/>
            <person name="Fang M."/>
            <person name="Shi L."/>
            <person name="Lu R."/>
            <person name="Comes H.P."/>
            <person name="Ma Y."/>
            <person name="Chen Y."/>
            <person name="Huang G."/>
            <person name="Zhou Y."/>
            <person name="Zheng Z."/>
            <person name="Qiu Y."/>
        </authorList>
    </citation>
    <scope>NUCLEOTIDE SEQUENCE [LARGE SCALE GENOMIC DNA]</scope>
    <source>
        <tissue evidence="1">Roots</tissue>
    </source>
</reference>
<dbReference type="EMBL" id="JAXIOK010000016">
    <property type="protein sequence ID" value="KAK4752083.1"/>
    <property type="molecule type" value="Genomic_DNA"/>
</dbReference>
<comment type="caution">
    <text evidence="1">The sequence shown here is derived from an EMBL/GenBank/DDBJ whole genome shotgun (WGS) entry which is preliminary data.</text>
</comment>
<dbReference type="Proteomes" id="UP001345219">
    <property type="component" value="Chromosome 16"/>
</dbReference>
<name>A0AAN7JRA9_9MYRT</name>
<sequence length="79" mass="9006">MDLRERRTENWLVWRIKVGDFKRRRISQTDCEEMTENETAALGFPGNQTDVTAAAAVATSLVPTLRRDVNGICEGFFDE</sequence>
<gene>
    <name evidence="1" type="ORF">SAY87_020881</name>
</gene>
<protein>
    <submittedName>
        <fullName evidence="1">Uncharacterized protein</fullName>
    </submittedName>
</protein>
<keyword evidence="2" id="KW-1185">Reference proteome</keyword>
<proteinExistence type="predicted"/>
<evidence type="ECO:0000313" key="2">
    <source>
        <dbReference type="Proteomes" id="UP001345219"/>
    </source>
</evidence>
<evidence type="ECO:0000313" key="1">
    <source>
        <dbReference type="EMBL" id="KAK4752083.1"/>
    </source>
</evidence>